<feature type="compositionally biased region" description="Basic and acidic residues" evidence="1">
    <location>
        <begin position="149"/>
        <end position="158"/>
    </location>
</feature>
<accession>A0A0D2A816</accession>
<organism evidence="2 3">
    <name type="scientific">Exophiala spinifera</name>
    <dbReference type="NCBI Taxonomy" id="91928"/>
    <lineage>
        <taxon>Eukaryota</taxon>
        <taxon>Fungi</taxon>
        <taxon>Dikarya</taxon>
        <taxon>Ascomycota</taxon>
        <taxon>Pezizomycotina</taxon>
        <taxon>Eurotiomycetes</taxon>
        <taxon>Chaetothyriomycetidae</taxon>
        <taxon>Chaetothyriales</taxon>
        <taxon>Herpotrichiellaceae</taxon>
        <taxon>Exophiala</taxon>
    </lineage>
</organism>
<feature type="compositionally biased region" description="Basic and acidic residues" evidence="1">
    <location>
        <begin position="41"/>
        <end position="62"/>
    </location>
</feature>
<protein>
    <submittedName>
        <fullName evidence="2">Uncharacterized protein</fullName>
    </submittedName>
</protein>
<sequence>MSDRYMDRHYDYQDDKHMDRHELDDERHQGSSRYIQEEEDPRSSERSRKGKEKEREKHDEPARKRRDKSHLYDDMHKAYNTKALIQKYEGSDWYPDRDADIMDHAIAQTERKSQWTDNPSQATRDRRERARKKVSRENHENFNQVLPGERIEPRDWEYRQASSKHYSSQDPDMPPQVTTNSIERIKKKYPRK</sequence>
<dbReference type="EMBL" id="KN847492">
    <property type="protein sequence ID" value="KIW20922.1"/>
    <property type="molecule type" value="Genomic_DNA"/>
</dbReference>
<keyword evidence="3" id="KW-1185">Reference proteome</keyword>
<dbReference type="Proteomes" id="UP000053328">
    <property type="component" value="Unassembled WGS sequence"/>
</dbReference>
<feature type="region of interest" description="Disordered" evidence="1">
    <location>
        <begin position="1"/>
        <end position="74"/>
    </location>
</feature>
<reference evidence="2 3" key="1">
    <citation type="submission" date="2015-01" db="EMBL/GenBank/DDBJ databases">
        <title>The Genome Sequence of Exophiala spinifera CBS89968.</title>
        <authorList>
            <consortium name="The Broad Institute Genomics Platform"/>
            <person name="Cuomo C."/>
            <person name="de Hoog S."/>
            <person name="Gorbushina A."/>
            <person name="Stielow B."/>
            <person name="Teixiera M."/>
            <person name="Abouelleil A."/>
            <person name="Chapman S.B."/>
            <person name="Priest M."/>
            <person name="Young S.K."/>
            <person name="Wortman J."/>
            <person name="Nusbaum C."/>
            <person name="Birren B."/>
        </authorList>
    </citation>
    <scope>NUCLEOTIDE SEQUENCE [LARGE SCALE GENOMIC DNA]</scope>
    <source>
        <strain evidence="2 3">CBS 89968</strain>
    </source>
</reference>
<evidence type="ECO:0000256" key="1">
    <source>
        <dbReference type="SAM" id="MobiDB-lite"/>
    </source>
</evidence>
<dbReference type="HOGENOM" id="CLU_1482015_0_0_1"/>
<name>A0A0D2A816_9EURO</name>
<dbReference type="AlphaFoldDB" id="A0A0D2A816"/>
<evidence type="ECO:0000313" key="2">
    <source>
        <dbReference type="EMBL" id="KIW20922.1"/>
    </source>
</evidence>
<proteinExistence type="predicted"/>
<feature type="compositionally biased region" description="Polar residues" evidence="1">
    <location>
        <begin position="160"/>
        <end position="182"/>
    </location>
</feature>
<evidence type="ECO:0000313" key="3">
    <source>
        <dbReference type="Proteomes" id="UP000053328"/>
    </source>
</evidence>
<dbReference type="RefSeq" id="XP_016241138.1">
    <property type="nucleotide sequence ID" value="XM_016375862.1"/>
</dbReference>
<dbReference type="GeneID" id="27328584"/>
<dbReference type="VEuPathDB" id="FungiDB:PV08_01501"/>
<feature type="compositionally biased region" description="Basic and acidic residues" evidence="1">
    <location>
        <begin position="1"/>
        <end position="29"/>
    </location>
</feature>
<gene>
    <name evidence="2" type="ORF">PV08_01501</name>
</gene>
<dbReference type="OrthoDB" id="4153744at2759"/>
<feature type="region of interest" description="Disordered" evidence="1">
    <location>
        <begin position="108"/>
        <end position="192"/>
    </location>
</feature>